<dbReference type="GO" id="GO:0016020">
    <property type="term" value="C:membrane"/>
    <property type="evidence" value="ECO:0007669"/>
    <property type="project" value="UniProtKB-SubCell"/>
</dbReference>
<dbReference type="SUPFAM" id="SSF51206">
    <property type="entry name" value="cAMP-binding domain-like"/>
    <property type="match status" value="1"/>
</dbReference>
<evidence type="ECO:0000313" key="10">
    <source>
        <dbReference type="EMBL" id="AKJ04840.1"/>
    </source>
</evidence>
<reference evidence="10 12" key="1">
    <citation type="submission" date="2015-05" db="EMBL/GenBank/DDBJ databases">
        <title>Genome assembly of Archangium gephyra DSM 2261.</title>
        <authorList>
            <person name="Sharma G."/>
            <person name="Subramanian S."/>
        </authorList>
    </citation>
    <scope>NUCLEOTIDE SEQUENCE [LARGE SCALE GENOMIC DNA]</scope>
    <source>
        <strain evidence="10 12">DSM 2261</strain>
    </source>
</reference>
<evidence type="ECO:0000256" key="7">
    <source>
        <dbReference type="ARBA" id="ARBA00023286"/>
    </source>
</evidence>
<evidence type="ECO:0000256" key="1">
    <source>
        <dbReference type="ARBA" id="ARBA00004141"/>
    </source>
</evidence>
<dbReference type="EMBL" id="QUMU01000001">
    <property type="protein sequence ID" value="REG37114.1"/>
    <property type="molecule type" value="Genomic_DNA"/>
</dbReference>
<keyword evidence="5" id="KW-0406">Ion transport</keyword>
<keyword evidence="6" id="KW-0472">Membrane</keyword>
<evidence type="ECO:0000256" key="4">
    <source>
        <dbReference type="ARBA" id="ARBA00022989"/>
    </source>
</evidence>
<dbReference type="Proteomes" id="UP000035579">
    <property type="component" value="Chromosome"/>
</dbReference>
<comment type="subcellular location">
    <subcellularLocation>
        <location evidence="1">Membrane</location>
        <topology evidence="1">Multi-pass membrane protein</topology>
    </subcellularLocation>
</comment>
<dbReference type="SMART" id="SM00100">
    <property type="entry name" value="cNMP"/>
    <property type="match status" value="1"/>
</dbReference>
<dbReference type="Pfam" id="PF00027">
    <property type="entry name" value="cNMP_binding"/>
    <property type="match status" value="1"/>
</dbReference>
<keyword evidence="2" id="KW-0813">Transport</keyword>
<protein>
    <submittedName>
        <fullName evidence="10">cAMP-binding protein</fullName>
    </submittedName>
</protein>
<keyword evidence="3" id="KW-0812">Transmembrane</keyword>
<dbReference type="GO" id="GO:0005221">
    <property type="term" value="F:intracellularly cyclic nucleotide-activated monoatomic cation channel activity"/>
    <property type="evidence" value="ECO:0007669"/>
    <property type="project" value="InterPro"/>
</dbReference>
<evidence type="ECO:0000256" key="5">
    <source>
        <dbReference type="ARBA" id="ARBA00023065"/>
    </source>
</evidence>
<evidence type="ECO:0000259" key="9">
    <source>
        <dbReference type="PROSITE" id="PS50042"/>
    </source>
</evidence>
<proteinExistence type="predicted"/>
<dbReference type="PANTHER" id="PTHR45638">
    <property type="entry name" value="CYCLIC NUCLEOTIDE-GATED CATION CHANNEL SUBUNIT A"/>
    <property type="match status" value="1"/>
</dbReference>
<name>A0AAC8QC07_9BACT</name>
<dbReference type="PROSITE" id="PS00889">
    <property type="entry name" value="CNMP_BINDING_2"/>
    <property type="match status" value="1"/>
</dbReference>
<dbReference type="InterPro" id="IPR000595">
    <property type="entry name" value="cNMP-bd_dom"/>
</dbReference>
<gene>
    <name evidence="10" type="ORF">AA314_06466</name>
    <name evidence="11" type="ORF">ATI61_10190</name>
</gene>
<keyword evidence="13" id="KW-1185">Reference proteome</keyword>
<dbReference type="PANTHER" id="PTHR45638:SF11">
    <property type="entry name" value="CYCLIC NUCLEOTIDE-GATED CATION CHANNEL SUBUNIT A"/>
    <property type="match status" value="1"/>
</dbReference>
<keyword evidence="4" id="KW-1133">Transmembrane helix</keyword>
<dbReference type="InterPro" id="IPR018490">
    <property type="entry name" value="cNMP-bd_dom_sf"/>
</dbReference>
<dbReference type="InterPro" id="IPR018488">
    <property type="entry name" value="cNMP-bd_CS"/>
</dbReference>
<evidence type="ECO:0000313" key="13">
    <source>
        <dbReference type="Proteomes" id="UP000256345"/>
    </source>
</evidence>
<evidence type="ECO:0000256" key="8">
    <source>
        <dbReference type="ARBA" id="ARBA00023303"/>
    </source>
</evidence>
<dbReference type="Proteomes" id="UP000256345">
    <property type="component" value="Unassembled WGS sequence"/>
</dbReference>
<feature type="domain" description="Cyclic nucleotide-binding" evidence="9">
    <location>
        <begin position="279"/>
        <end position="398"/>
    </location>
</feature>
<keyword evidence="7" id="KW-1071">Ligand-gated ion channel</keyword>
<dbReference type="CDD" id="cd00038">
    <property type="entry name" value="CAP_ED"/>
    <property type="match status" value="1"/>
</dbReference>
<evidence type="ECO:0000313" key="11">
    <source>
        <dbReference type="EMBL" id="REG37114.1"/>
    </source>
</evidence>
<evidence type="ECO:0000256" key="3">
    <source>
        <dbReference type="ARBA" id="ARBA00022692"/>
    </source>
</evidence>
<evidence type="ECO:0000256" key="6">
    <source>
        <dbReference type="ARBA" id="ARBA00023136"/>
    </source>
</evidence>
<keyword evidence="8" id="KW-0407">Ion channel</keyword>
<dbReference type="RefSeq" id="WP_047858533.1">
    <property type="nucleotide sequence ID" value="NZ_CP011509.1"/>
</dbReference>
<dbReference type="AlphaFoldDB" id="A0AAC8QC07"/>
<dbReference type="InterPro" id="IPR014710">
    <property type="entry name" value="RmlC-like_jellyroll"/>
</dbReference>
<dbReference type="EMBL" id="CP011509">
    <property type="protein sequence ID" value="AKJ04840.1"/>
    <property type="molecule type" value="Genomic_DNA"/>
</dbReference>
<accession>A0AAC8QC07</accession>
<dbReference type="GO" id="GO:0044877">
    <property type="term" value="F:protein-containing complex binding"/>
    <property type="evidence" value="ECO:0007669"/>
    <property type="project" value="TreeGrafter"/>
</dbReference>
<evidence type="ECO:0000256" key="2">
    <source>
        <dbReference type="ARBA" id="ARBA00022448"/>
    </source>
</evidence>
<dbReference type="PROSITE" id="PS50042">
    <property type="entry name" value="CNMP_BINDING_3"/>
    <property type="match status" value="1"/>
</dbReference>
<dbReference type="Gene3D" id="2.60.120.10">
    <property type="entry name" value="Jelly Rolls"/>
    <property type="match status" value="1"/>
</dbReference>
<dbReference type="KEGG" id="age:AA314_06466"/>
<reference evidence="11 13" key="2">
    <citation type="submission" date="2018-08" db="EMBL/GenBank/DDBJ databases">
        <title>Genomic Encyclopedia of Archaeal and Bacterial Type Strains, Phase II (KMG-II): from individual species to whole genera.</title>
        <authorList>
            <person name="Goeker M."/>
        </authorList>
    </citation>
    <scope>NUCLEOTIDE SEQUENCE [LARGE SCALE GENOMIC DNA]</scope>
    <source>
        <strain evidence="11 13">DSM 2261</strain>
    </source>
</reference>
<dbReference type="InterPro" id="IPR050866">
    <property type="entry name" value="CNG_cation_channel"/>
</dbReference>
<organism evidence="10 12">
    <name type="scientific">Archangium gephyra</name>
    <dbReference type="NCBI Taxonomy" id="48"/>
    <lineage>
        <taxon>Bacteria</taxon>
        <taxon>Pseudomonadati</taxon>
        <taxon>Myxococcota</taxon>
        <taxon>Myxococcia</taxon>
        <taxon>Myxococcales</taxon>
        <taxon>Cystobacterineae</taxon>
        <taxon>Archangiaceae</taxon>
        <taxon>Archangium</taxon>
    </lineage>
</organism>
<sequence>MPRIASSEVIVPKSLTPEERGRLTDSLYEVHRQIFEGVERESFAKYVVESKAEHTWINLHKNEEGEVVGYFALHIFDKEFGGVPTSVFRAEAGSLRAYRGTNASTRFGLKMILNYVLKNPGRRVFYLGSLVHPSSYSLLASYFKEVWPRHQTVVPPELLAFMDELATEFGLERVDPANPLVRHVGWRTRETEMEREYWLHCDKPASRFFVETNPGYVEGHGLVTVVPLTAANLANMLRTMGQRKLRQPIQATAALMQKTSVGARVLRPEVIRQLRRVPLFSHFEEDTLRELAQRSEIITLPGGRYVFHRGDASDEMYLLASGAVYVLAEGGEREKVVDELGSGSLFGEIAMLAGERRSATIRTATSSMLVRIPRSALLPLMEANASLRQGVWRKFAERRFDDLVRELDRYGHLGRKGRLSWVQRGEHRDLVAQETLSLEAGTHAFVLSGVLEVEHEGLWVTARGSMLLEVERPLRVRAHEATRLVLLPRDTAPEPRRTAG</sequence>
<evidence type="ECO:0000313" key="12">
    <source>
        <dbReference type="Proteomes" id="UP000035579"/>
    </source>
</evidence>